<dbReference type="InterPro" id="IPR002293">
    <property type="entry name" value="AA/rel_permease1"/>
</dbReference>
<evidence type="ECO:0000256" key="5">
    <source>
        <dbReference type="ARBA" id="ARBA00023136"/>
    </source>
</evidence>
<feature type="transmembrane region" description="Helical" evidence="6">
    <location>
        <begin position="33"/>
        <end position="51"/>
    </location>
</feature>
<dbReference type="Pfam" id="PF13520">
    <property type="entry name" value="AA_permease_2"/>
    <property type="match status" value="1"/>
</dbReference>
<dbReference type="Proteomes" id="UP000274661">
    <property type="component" value="Unassembled WGS sequence"/>
</dbReference>
<dbReference type="Gene3D" id="1.20.1740.10">
    <property type="entry name" value="Amino acid/polyamine transporter I"/>
    <property type="match status" value="1"/>
</dbReference>
<gene>
    <name evidence="7" type="ORF">HMF7854_05060</name>
</gene>
<protein>
    <submittedName>
        <fullName evidence="7">Amino acid permease</fullName>
    </submittedName>
</protein>
<feature type="transmembrane region" description="Helical" evidence="6">
    <location>
        <begin position="239"/>
        <end position="263"/>
    </location>
</feature>
<feature type="transmembrane region" description="Helical" evidence="6">
    <location>
        <begin position="275"/>
        <end position="298"/>
    </location>
</feature>
<keyword evidence="4 6" id="KW-1133">Transmembrane helix</keyword>
<feature type="transmembrane region" description="Helical" evidence="6">
    <location>
        <begin position="310"/>
        <end position="340"/>
    </location>
</feature>
<evidence type="ECO:0000313" key="7">
    <source>
        <dbReference type="EMBL" id="RST32128.1"/>
    </source>
</evidence>
<sequence length="505" mass="51477">MATKPHRPWARKPIDTVRAQADSTGMTRTLGPVQLILIGIGCIIGAGVYVMTGTAAANYAGPAVILSFALAGLACGLIGLCYAELSSVLPVSGASYTYTYAVLGEAAAWGLGWMLMFEFGLAGSALAVGFAGYLGSLLGDFGVHIPAAFATSTVQAAQRGGDTSFSFAPSVNLVAPAALAVASLVLIRGIRQSAAVNTLLVVIKCGVLAGFVLVGAGHVDSTNWSPFIPANEGGFHYGVPGILRAASILFFAYLGFEAVATAAAEARRPQRDVPVGILGALLFSTLIYAVVALVLTGLVPFRSLGVPDPIALAVSAIGLPVVAVVIKVGALTGLGSVLLVNTYGQSRILFAIAADGLLPPALAAIHPIRATPANGTVTVAVISAVAAALLPISLLADMVSIGTALVFISVAIAVIRLRTTHPDLPRPFKVPIGGAWIGGQWIGVVPALAILACLLMMGPVLIDIVAKAIAGDWIPLSILLGYMLLGVGIYLGYGRHHSALRLAAD</sequence>
<feature type="transmembrane region" description="Helical" evidence="6">
    <location>
        <begin position="97"/>
        <end position="117"/>
    </location>
</feature>
<dbReference type="EMBL" id="RWJF01000001">
    <property type="protein sequence ID" value="RST32128.1"/>
    <property type="molecule type" value="Genomic_DNA"/>
</dbReference>
<evidence type="ECO:0000313" key="8">
    <source>
        <dbReference type="Proteomes" id="UP000274661"/>
    </source>
</evidence>
<keyword evidence="3 6" id="KW-0812">Transmembrane</keyword>
<feature type="transmembrane region" description="Helical" evidence="6">
    <location>
        <begin position="398"/>
        <end position="417"/>
    </location>
</feature>
<feature type="transmembrane region" description="Helical" evidence="6">
    <location>
        <begin position="438"/>
        <end position="461"/>
    </location>
</feature>
<accession>A0A3R9WUJ4</accession>
<dbReference type="OrthoDB" id="9804700at2"/>
<dbReference type="PANTHER" id="PTHR43243">
    <property type="entry name" value="INNER MEMBRANE TRANSPORTER YGJI-RELATED"/>
    <property type="match status" value="1"/>
</dbReference>
<name>A0A3R9WUJ4_9SPHN</name>
<dbReference type="PIRSF" id="PIRSF006060">
    <property type="entry name" value="AA_transporter"/>
    <property type="match status" value="1"/>
</dbReference>
<feature type="transmembrane region" description="Helical" evidence="6">
    <location>
        <begin position="199"/>
        <end position="219"/>
    </location>
</feature>
<feature type="transmembrane region" description="Helical" evidence="6">
    <location>
        <begin position="167"/>
        <end position="187"/>
    </location>
</feature>
<keyword evidence="5 6" id="KW-0472">Membrane</keyword>
<evidence type="ECO:0000256" key="2">
    <source>
        <dbReference type="ARBA" id="ARBA00022448"/>
    </source>
</evidence>
<evidence type="ECO:0000256" key="3">
    <source>
        <dbReference type="ARBA" id="ARBA00022692"/>
    </source>
</evidence>
<feature type="transmembrane region" description="Helical" evidence="6">
    <location>
        <begin position="373"/>
        <end position="392"/>
    </location>
</feature>
<dbReference type="AlphaFoldDB" id="A0A3R9WUJ4"/>
<evidence type="ECO:0000256" key="4">
    <source>
        <dbReference type="ARBA" id="ARBA00022989"/>
    </source>
</evidence>
<comment type="subcellular location">
    <subcellularLocation>
        <location evidence="1">Membrane</location>
        <topology evidence="1">Multi-pass membrane protein</topology>
    </subcellularLocation>
</comment>
<organism evidence="7 8">
    <name type="scientific">Sphingomonas ginkgonis</name>
    <dbReference type="NCBI Taxonomy" id="2315330"/>
    <lineage>
        <taxon>Bacteria</taxon>
        <taxon>Pseudomonadati</taxon>
        <taxon>Pseudomonadota</taxon>
        <taxon>Alphaproteobacteria</taxon>
        <taxon>Sphingomonadales</taxon>
        <taxon>Sphingomonadaceae</taxon>
        <taxon>Sphingomonas</taxon>
    </lineage>
</organism>
<keyword evidence="8" id="KW-1185">Reference proteome</keyword>
<comment type="caution">
    <text evidence="7">The sequence shown here is derived from an EMBL/GenBank/DDBJ whole genome shotgun (WGS) entry which is preliminary data.</text>
</comment>
<proteinExistence type="predicted"/>
<dbReference type="GO" id="GO:0016020">
    <property type="term" value="C:membrane"/>
    <property type="evidence" value="ECO:0007669"/>
    <property type="project" value="UniProtKB-SubCell"/>
</dbReference>
<evidence type="ECO:0000256" key="1">
    <source>
        <dbReference type="ARBA" id="ARBA00004141"/>
    </source>
</evidence>
<dbReference type="GO" id="GO:0015171">
    <property type="term" value="F:amino acid transmembrane transporter activity"/>
    <property type="evidence" value="ECO:0007669"/>
    <property type="project" value="TreeGrafter"/>
</dbReference>
<feature type="transmembrane region" description="Helical" evidence="6">
    <location>
        <begin position="63"/>
        <end position="85"/>
    </location>
</feature>
<evidence type="ECO:0000256" key="6">
    <source>
        <dbReference type="SAM" id="Phobius"/>
    </source>
</evidence>
<reference evidence="7 8" key="1">
    <citation type="submission" date="2018-12" db="EMBL/GenBank/DDBJ databases">
        <title>Sphingomonas sp. HMF7854 Genome sequencing and assembly.</title>
        <authorList>
            <person name="Cha I."/>
            <person name="Kang H."/>
            <person name="Kim H."/>
            <person name="Kang J."/>
            <person name="Joh K."/>
        </authorList>
    </citation>
    <scope>NUCLEOTIDE SEQUENCE [LARGE SCALE GENOMIC DNA]</scope>
    <source>
        <strain evidence="7 8">HMF7854</strain>
    </source>
</reference>
<keyword evidence="2" id="KW-0813">Transport</keyword>
<feature type="transmembrane region" description="Helical" evidence="6">
    <location>
        <begin position="124"/>
        <end position="147"/>
    </location>
</feature>
<dbReference type="PANTHER" id="PTHR43243:SF4">
    <property type="entry name" value="CATIONIC AMINO ACID TRANSPORTER 4"/>
    <property type="match status" value="1"/>
</dbReference>
<feature type="transmembrane region" description="Helical" evidence="6">
    <location>
        <begin position="473"/>
        <end position="493"/>
    </location>
</feature>